<sequence>LEFAHTLLQADTVEAGYQDAATISIINSAIDKAIKTHCGRCFNKEEGAIEHSDGDGSHELWLEDYPVSSVVLYMKTDDDVEFDDVEDLIAPDDYVVYPDTGRIYYMARFIIGHRNIKAVYTKGYSDADMPEDLKTLVCKVEMKNFYGRWKEDSGGLKNYSLAGIKKTFEEGLSPLSLMILDGSYVKKRI</sequence>
<organism evidence="1">
    <name type="scientific">marine sediment metagenome</name>
    <dbReference type="NCBI Taxonomy" id="412755"/>
    <lineage>
        <taxon>unclassified sequences</taxon>
        <taxon>metagenomes</taxon>
        <taxon>ecological metagenomes</taxon>
    </lineage>
</organism>
<feature type="non-terminal residue" evidence="1">
    <location>
        <position position="1"/>
    </location>
</feature>
<protein>
    <submittedName>
        <fullName evidence="1">Uncharacterized protein</fullName>
    </submittedName>
</protein>
<evidence type="ECO:0000313" key="1">
    <source>
        <dbReference type="EMBL" id="GAI35407.1"/>
    </source>
</evidence>
<reference evidence="1" key="1">
    <citation type="journal article" date="2014" name="Front. Microbiol.">
        <title>High frequency of phylogenetically diverse reductive dehalogenase-homologous genes in deep subseafloor sedimentary metagenomes.</title>
        <authorList>
            <person name="Kawai M."/>
            <person name="Futagami T."/>
            <person name="Toyoda A."/>
            <person name="Takaki Y."/>
            <person name="Nishi S."/>
            <person name="Hori S."/>
            <person name="Arai W."/>
            <person name="Tsubouchi T."/>
            <person name="Morono Y."/>
            <person name="Uchiyama I."/>
            <person name="Ito T."/>
            <person name="Fujiyama A."/>
            <person name="Inagaki F."/>
            <person name="Takami H."/>
        </authorList>
    </citation>
    <scope>NUCLEOTIDE SEQUENCE</scope>
    <source>
        <strain evidence="1">Expedition CK06-06</strain>
    </source>
</reference>
<dbReference type="EMBL" id="BARV01032561">
    <property type="protein sequence ID" value="GAI35407.1"/>
    <property type="molecule type" value="Genomic_DNA"/>
</dbReference>
<accession>X1MUP1</accession>
<proteinExistence type="predicted"/>
<dbReference type="AlphaFoldDB" id="X1MUP1"/>
<gene>
    <name evidence="1" type="ORF">S06H3_51324</name>
</gene>
<comment type="caution">
    <text evidence="1">The sequence shown here is derived from an EMBL/GenBank/DDBJ whole genome shotgun (WGS) entry which is preliminary data.</text>
</comment>
<name>X1MUP1_9ZZZZ</name>